<evidence type="ECO:0000256" key="5">
    <source>
        <dbReference type="ARBA" id="ARBA00022516"/>
    </source>
</evidence>
<sequence length="356" mass="37753">MSGLGERWLAAAYGGAPWLALLRPLEALYRAAVARRTAAYAEGRRTVWRAPVPVIVVGNLTLGGTGKSPLVAWLVRHLVERGHRPGILSRGYGGQSDAYPLWVDDRTPAAQCGDEPRMLADQTGVPVVVDPDRPRGAGRLLAAGCDILVSDDGLQHLALGRDLELVVVDGARGFGNGRCLPAGPLREPLSRLASVDAVVINGVAVGGQPAFTPPPGGFAMTLAPVAWRRLGDGKRSPPLPLPFTGPVHAVAGIGRPARFFETLAELGVEAMAHPFDDHHTYRAEELAFADGRPLVMTAKDAVKCRDLAPRDSWVLEVAATPDPAFVRWLEARLAALDAAAPDMNSRAGSAPAHHQE</sequence>
<name>A0ABY9H6P1_9GAMM</name>
<evidence type="ECO:0000256" key="13">
    <source>
        <dbReference type="HAMAP-Rule" id="MF_00409"/>
    </source>
</evidence>
<evidence type="ECO:0000256" key="8">
    <source>
        <dbReference type="ARBA" id="ARBA00022741"/>
    </source>
</evidence>
<dbReference type="EMBL" id="CP131913">
    <property type="protein sequence ID" value="WLI74064.1"/>
    <property type="molecule type" value="Genomic_DNA"/>
</dbReference>
<evidence type="ECO:0000256" key="6">
    <source>
        <dbReference type="ARBA" id="ARBA00022556"/>
    </source>
</evidence>
<keyword evidence="5 13" id="KW-0444">Lipid biosynthesis</keyword>
<comment type="pathway">
    <text evidence="2 13">Glycolipid biosynthesis; lipid IV(A) biosynthesis; lipid IV(A) from (3R)-3-hydroxytetradecanoyl-[acyl-carrier-protein] and UDP-N-acetyl-alpha-D-glucosamine: step 6/6.</text>
</comment>
<keyword evidence="9 13" id="KW-0418">Kinase</keyword>
<dbReference type="RefSeq" id="WP_305502034.1">
    <property type="nucleotide sequence ID" value="NZ_CP131913.1"/>
</dbReference>
<comment type="function">
    <text evidence="1 13">Transfers the gamma-phosphate of ATP to the 4'-position of a tetraacyldisaccharide 1-phosphate intermediate (termed DS-1-P) to form tetraacyldisaccharide 1,4'-bis-phosphate (lipid IVA).</text>
</comment>
<dbReference type="SUPFAM" id="SSF52540">
    <property type="entry name" value="P-loop containing nucleoside triphosphate hydrolases"/>
    <property type="match status" value="1"/>
</dbReference>
<evidence type="ECO:0000256" key="9">
    <source>
        <dbReference type="ARBA" id="ARBA00022777"/>
    </source>
</evidence>
<dbReference type="EC" id="2.7.1.130" evidence="3 13"/>
<evidence type="ECO:0000256" key="3">
    <source>
        <dbReference type="ARBA" id="ARBA00012071"/>
    </source>
</evidence>
<keyword evidence="11 13" id="KW-0443">Lipid metabolism</keyword>
<dbReference type="Pfam" id="PF02606">
    <property type="entry name" value="LpxK"/>
    <property type="match status" value="1"/>
</dbReference>
<proteinExistence type="inferred from homology"/>
<evidence type="ECO:0000256" key="10">
    <source>
        <dbReference type="ARBA" id="ARBA00022840"/>
    </source>
</evidence>
<dbReference type="NCBIfam" id="TIGR00682">
    <property type="entry name" value="lpxK"/>
    <property type="match status" value="1"/>
</dbReference>
<keyword evidence="8 13" id="KW-0547">Nucleotide-binding</keyword>
<accession>A0ABY9H6P1</accession>
<keyword evidence="6 13" id="KW-0441">Lipid A biosynthesis</keyword>
<dbReference type="PANTHER" id="PTHR42724:SF1">
    <property type="entry name" value="TETRAACYLDISACCHARIDE 4'-KINASE, MITOCHONDRIAL-RELATED"/>
    <property type="match status" value="1"/>
</dbReference>
<evidence type="ECO:0000256" key="1">
    <source>
        <dbReference type="ARBA" id="ARBA00002274"/>
    </source>
</evidence>
<evidence type="ECO:0000313" key="14">
    <source>
        <dbReference type="EMBL" id="WLI74064.1"/>
    </source>
</evidence>
<protein>
    <recommendedName>
        <fullName evidence="4 13">Tetraacyldisaccharide 4'-kinase</fullName>
        <ecNumber evidence="3 13">2.7.1.130</ecNumber>
    </recommendedName>
    <alternativeName>
        <fullName evidence="12 13">Lipid A 4'-kinase</fullName>
    </alternativeName>
</protein>
<evidence type="ECO:0000256" key="4">
    <source>
        <dbReference type="ARBA" id="ARBA00016436"/>
    </source>
</evidence>
<dbReference type="Proteomes" id="UP001235344">
    <property type="component" value="Chromosome"/>
</dbReference>
<dbReference type="GO" id="GO:0009029">
    <property type="term" value="F:lipid-A 4'-kinase activity"/>
    <property type="evidence" value="ECO:0007669"/>
    <property type="project" value="UniProtKB-EC"/>
</dbReference>
<dbReference type="InterPro" id="IPR027417">
    <property type="entry name" value="P-loop_NTPase"/>
</dbReference>
<evidence type="ECO:0000256" key="12">
    <source>
        <dbReference type="ARBA" id="ARBA00029757"/>
    </source>
</evidence>
<evidence type="ECO:0000256" key="2">
    <source>
        <dbReference type="ARBA" id="ARBA00004870"/>
    </source>
</evidence>
<dbReference type="PANTHER" id="PTHR42724">
    <property type="entry name" value="TETRAACYLDISACCHARIDE 4'-KINASE"/>
    <property type="match status" value="1"/>
</dbReference>
<keyword evidence="7 13" id="KW-0808">Transferase</keyword>
<evidence type="ECO:0000313" key="15">
    <source>
        <dbReference type="Proteomes" id="UP001235344"/>
    </source>
</evidence>
<keyword evidence="10 13" id="KW-0067">ATP-binding</keyword>
<comment type="catalytic activity">
    <reaction evidence="13">
        <text>a lipid A disaccharide + ATP = a lipid IVA + ADP + H(+)</text>
        <dbReference type="Rhea" id="RHEA:67840"/>
        <dbReference type="ChEBI" id="CHEBI:15378"/>
        <dbReference type="ChEBI" id="CHEBI:30616"/>
        <dbReference type="ChEBI" id="CHEBI:176343"/>
        <dbReference type="ChEBI" id="CHEBI:176425"/>
        <dbReference type="ChEBI" id="CHEBI:456216"/>
        <dbReference type="EC" id="2.7.1.130"/>
    </reaction>
</comment>
<gene>
    <name evidence="13 14" type="primary">lpxK</name>
    <name evidence="14" type="ORF">B6N23_03825</name>
</gene>
<evidence type="ECO:0000256" key="7">
    <source>
        <dbReference type="ARBA" id="ARBA00022679"/>
    </source>
</evidence>
<comment type="similarity">
    <text evidence="13">Belongs to the LpxK family.</text>
</comment>
<dbReference type="HAMAP" id="MF_00409">
    <property type="entry name" value="LpxK"/>
    <property type="match status" value="1"/>
</dbReference>
<comment type="caution">
    <text evidence="13">Lacks conserved residue(s) required for the propagation of feature annotation.</text>
</comment>
<organism evidence="14 15">
    <name type="scientific">Halomonas alkalicola</name>
    <dbReference type="NCBI Taxonomy" id="1930622"/>
    <lineage>
        <taxon>Bacteria</taxon>
        <taxon>Pseudomonadati</taxon>
        <taxon>Pseudomonadota</taxon>
        <taxon>Gammaproteobacteria</taxon>
        <taxon>Oceanospirillales</taxon>
        <taxon>Halomonadaceae</taxon>
        <taxon>Halomonas</taxon>
    </lineage>
</organism>
<keyword evidence="15" id="KW-1185">Reference proteome</keyword>
<reference evidence="14 15" key="1">
    <citation type="submission" date="2023-08" db="EMBL/GenBank/DDBJ databases">
        <title>Transcriptome Analysis of Halomonas alkalicola CICC 11012s to Identify the Genes Involved in Alkaline Tolerances.</title>
        <authorList>
            <person name="Zhai L."/>
        </authorList>
    </citation>
    <scope>NUCLEOTIDE SEQUENCE [LARGE SCALE GENOMIC DNA]</scope>
    <source>
        <strain evidence="14 15">CICC 11012s</strain>
    </source>
</reference>
<dbReference type="InterPro" id="IPR003758">
    <property type="entry name" value="LpxK"/>
</dbReference>
<evidence type="ECO:0000256" key="11">
    <source>
        <dbReference type="ARBA" id="ARBA00023098"/>
    </source>
</evidence>